<accession>A0ACC5SYZ7</accession>
<dbReference type="Proteomes" id="UP000823773">
    <property type="component" value="Unassembled WGS sequence"/>
</dbReference>
<comment type="caution">
    <text evidence="1">The sequence shown here is derived from an EMBL/GenBank/DDBJ whole genome shotgun (WGS) entry which is preliminary data.</text>
</comment>
<proteinExistence type="predicted"/>
<gene>
    <name evidence="1" type="ORF">J2Z19_003608</name>
</gene>
<sequence>MTSRPLGCICAIVLALFSSSATAALAAGACPKVNYATEYAKLQKVMSKSAFPRDEQAFLLGGVERQLSDLSQRQLNVRGQECGTKAVRAHVIGCVNATLLPALGSIRSPGSKSGKALWGKANVSRREAITIGMFDACRLAAMDTFVSGP</sequence>
<name>A0ACC5SYZ7_ENSAD</name>
<dbReference type="EMBL" id="JAGGJR010000005">
    <property type="protein sequence ID" value="MBP1873889.1"/>
    <property type="molecule type" value="Genomic_DNA"/>
</dbReference>
<protein>
    <submittedName>
        <fullName evidence="1">Uncharacterized protein</fullName>
    </submittedName>
</protein>
<evidence type="ECO:0000313" key="1">
    <source>
        <dbReference type="EMBL" id="MBP1873889.1"/>
    </source>
</evidence>
<evidence type="ECO:0000313" key="2">
    <source>
        <dbReference type="Proteomes" id="UP000823773"/>
    </source>
</evidence>
<reference evidence="1" key="1">
    <citation type="submission" date="2021-03" db="EMBL/GenBank/DDBJ databases">
        <title>Genomic Encyclopedia of Type Strains, Phase IV (KMG-IV): sequencing the most valuable type-strain genomes for metagenomic binning, comparative biology and taxonomic classification.</title>
        <authorList>
            <person name="Goeker M."/>
        </authorList>
    </citation>
    <scope>NUCLEOTIDE SEQUENCE</scope>
    <source>
        <strain evidence="1">DSM 18131</strain>
    </source>
</reference>
<keyword evidence="2" id="KW-1185">Reference proteome</keyword>
<organism evidence="1 2">
    <name type="scientific">Ensifer adhaerens</name>
    <name type="common">Sinorhizobium morelense</name>
    <dbReference type="NCBI Taxonomy" id="106592"/>
    <lineage>
        <taxon>Bacteria</taxon>
        <taxon>Pseudomonadati</taxon>
        <taxon>Pseudomonadota</taxon>
        <taxon>Alphaproteobacteria</taxon>
        <taxon>Hyphomicrobiales</taxon>
        <taxon>Rhizobiaceae</taxon>
        <taxon>Sinorhizobium/Ensifer group</taxon>
        <taxon>Ensifer</taxon>
    </lineage>
</organism>